<evidence type="ECO:0000313" key="2">
    <source>
        <dbReference type="EMBL" id="KAK3270544.1"/>
    </source>
</evidence>
<keyword evidence="3" id="KW-1185">Reference proteome</keyword>
<evidence type="ECO:0000313" key="3">
    <source>
        <dbReference type="Proteomes" id="UP001190700"/>
    </source>
</evidence>
<comment type="caution">
    <text evidence="2">The sequence shown here is derived from an EMBL/GenBank/DDBJ whole genome shotgun (WGS) entry which is preliminary data.</text>
</comment>
<name>A0AAE0L3L4_9CHLO</name>
<accession>A0AAE0L3L4</accession>
<feature type="compositionally biased region" description="Low complexity" evidence="1">
    <location>
        <begin position="90"/>
        <end position="115"/>
    </location>
</feature>
<reference evidence="2 3" key="1">
    <citation type="journal article" date="2015" name="Genome Biol. Evol.">
        <title>Comparative Genomics of a Bacterivorous Green Alga Reveals Evolutionary Causalities and Consequences of Phago-Mixotrophic Mode of Nutrition.</title>
        <authorList>
            <person name="Burns J.A."/>
            <person name="Paasch A."/>
            <person name="Narechania A."/>
            <person name="Kim E."/>
        </authorList>
    </citation>
    <scope>NUCLEOTIDE SEQUENCE [LARGE SCALE GENOMIC DNA]</scope>
    <source>
        <strain evidence="2 3">PLY_AMNH</strain>
    </source>
</reference>
<gene>
    <name evidence="2" type="ORF">CYMTET_21064</name>
</gene>
<dbReference type="AlphaFoldDB" id="A0AAE0L3L4"/>
<feature type="region of interest" description="Disordered" evidence="1">
    <location>
        <begin position="87"/>
        <end position="137"/>
    </location>
</feature>
<proteinExistence type="predicted"/>
<organism evidence="2 3">
    <name type="scientific">Cymbomonas tetramitiformis</name>
    <dbReference type="NCBI Taxonomy" id="36881"/>
    <lineage>
        <taxon>Eukaryota</taxon>
        <taxon>Viridiplantae</taxon>
        <taxon>Chlorophyta</taxon>
        <taxon>Pyramimonadophyceae</taxon>
        <taxon>Pyramimonadales</taxon>
        <taxon>Pyramimonadaceae</taxon>
        <taxon>Cymbomonas</taxon>
    </lineage>
</organism>
<protein>
    <submittedName>
        <fullName evidence="2">Uncharacterized protein</fullName>
    </submittedName>
</protein>
<dbReference type="EMBL" id="LGRX02010332">
    <property type="protein sequence ID" value="KAK3270544.1"/>
    <property type="molecule type" value="Genomic_DNA"/>
</dbReference>
<sequence length="152" mass="17228">MYTRLDPAFYAAVKVRYPMAADLAHVPLASLRSMVVEIYQAWAQTDAGKAASGAVGISAHLSSSEYDALLAKITELKELVQRQHGEEAPVVRQQRVQQRQQQQQRTQQQQQRTQQPRGFRVGQHKAPPVGFDRDDQRAKLFCMRQVQEGGQR</sequence>
<dbReference type="Proteomes" id="UP001190700">
    <property type="component" value="Unassembled WGS sequence"/>
</dbReference>
<evidence type="ECO:0000256" key="1">
    <source>
        <dbReference type="SAM" id="MobiDB-lite"/>
    </source>
</evidence>